<protein>
    <submittedName>
        <fullName evidence="1">Uncharacterized protein</fullName>
    </submittedName>
</protein>
<name>A0ACD3B1J7_9AGAR</name>
<organism evidence="1 2">
    <name type="scientific">Pluteus cervinus</name>
    <dbReference type="NCBI Taxonomy" id="181527"/>
    <lineage>
        <taxon>Eukaryota</taxon>
        <taxon>Fungi</taxon>
        <taxon>Dikarya</taxon>
        <taxon>Basidiomycota</taxon>
        <taxon>Agaricomycotina</taxon>
        <taxon>Agaricomycetes</taxon>
        <taxon>Agaricomycetidae</taxon>
        <taxon>Agaricales</taxon>
        <taxon>Pluteineae</taxon>
        <taxon>Pluteaceae</taxon>
        <taxon>Pluteus</taxon>
    </lineage>
</organism>
<dbReference type="EMBL" id="ML208303">
    <property type="protein sequence ID" value="TFK71107.1"/>
    <property type="molecule type" value="Genomic_DNA"/>
</dbReference>
<proteinExistence type="predicted"/>
<accession>A0ACD3B1J7</accession>
<evidence type="ECO:0000313" key="2">
    <source>
        <dbReference type="Proteomes" id="UP000308600"/>
    </source>
</evidence>
<evidence type="ECO:0000313" key="1">
    <source>
        <dbReference type="EMBL" id="TFK71107.1"/>
    </source>
</evidence>
<gene>
    <name evidence="1" type="ORF">BDN72DRAFT_895953</name>
</gene>
<sequence length="187" mass="19472">MRQNRTTYNVTGMRFSFLAPAFFGCLTLQTVRAAPSANVNSRGTSSSVISFDQILTWITTTDANLTFIDDPPFAIKPFPKRQEEEVALAVVILCTEQVNDGCSGDCTIHTAGGGFSGGCASVPGTNCILATTDLQFCTGTACTGTCNSLADCGDILSDGFCATPGTNTISFPMAPIIQPPICASGST</sequence>
<dbReference type="Proteomes" id="UP000308600">
    <property type="component" value="Unassembled WGS sequence"/>
</dbReference>
<reference evidence="1 2" key="1">
    <citation type="journal article" date="2019" name="Nat. Ecol. Evol.">
        <title>Megaphylogeny resolves global patterns of mushroom evolution.</title>
        <authorList>
            <person name="Varga T."/>
            <person name="Krizsan K."/>
            <person name="Foldi C."/>
            <person name="Dima B."/>
            <person name="Sanchez-Garcia M."/>
            <person name="Sanchez-Ramirez S."/>
            <person name="Szollosi G.J."/>
            <person name="Szarkandi J.G."/>
            <person name="Papp V."/>
            <person name="Albert L."/>
            <person name="Andreopoulos W."/>
            <person name="Angelini C."/>
            <person name="Antonin V."/>
            <person name="Barry K.W."/>
            <person name="Bougher N.L."/>
            <person name="Buchanan P."/>
            <person name="Buyck B."/>
            <person name="Bense V."/>
            <person name="Catcheside P."/>
            <person name="Chovatia M."/>
            <person name="Cooper J."/>
            <person name="Damon W."/>
            <person name="Desjardin D."/>
            <person name="Finy P."/>
            <person name="Geml J."/>
            <person name="Haridas S."/>
            <person name="Hughes K."/>
            <person name="Justo A."/>
            <person name="Karasinski D."/>
            <person name="Kautmanova I."/>
            <person name="Kiss B."/>
            <person name="Kocsube S."/>
            <person name="Kotiranta H."/>
            <person name="LaButti K.M."/>
            <person name="Lechner B.E."/>
            <person name="Liimatainen K."/>
            <person name="Lipzen A."/>
            <person name="Lukacs Z."/>
            <person name="Mihaltcheva S."/>
            <person name="Morgado L.N."/>
            <person name="Niskanen T."/>
            <person name="Noordeloos M.E."/>
            <person name="Ohm R.A."/>
            <person name="Ortiz-Santana B."/>
            <person name="Ovrebo C."/>
            <person name="Racz N."/>
            <person name="Riley R."/>
            <person name="Savchenko A."/>
            <person name="Shiryaev A."/>
            <person name="Soop K."/>
            <person name="Spirin V."/>
            <person name="Szebenyi C."/>
            <person name="Tomsovsky M."/>
            <person name="Tulloss R.E."/>
            <person name="Uehling J."/>
            <person name="Grigoriev I.V."/>
            <person name="Vagvolgyi C."/>
            <person name="Papp T."/>
            <person name="Martin F.M."/>
            <person name="Miettinen O."/>
            <person name="Hibbett D.S."/>
            <person name="Nagy L.G."/>
        </authorList>
    </citation>
    <scope>NUCLEOTIDE SEQUENCE [LARGE SCALE GENOMIC DNA]</scope>
    <source>
        <strain evidence="1 2">NL-1719</strain>
    </source>
</reference>
<keyword evidence="2" id="KW-1185">Reference proteome</keyword>